<dbReference type="SUPFAM" id="SSF74653">
    <property type="entry name" value="TolA/TonB C-terminal domain"/>
    <property type="match status" value="1"/>
</dbReference>
<proteinExistence type="inferred from homology"/>
<reference evidence="12" key="1">
    <citation type="submission" date="2016-04" db="EMBL/GenBank/DDBJ databases">
        <title>Draft genome sequence of Paludibacter jiangxiensis strain NM7.</title>
        <authorList>
            <person name="Qiu Y."/>
            <person name="Matsuura N."/>
            <person name="Ohashi A."/>
            <person name="Tourlousse M.D."/>
            <person name="Sekiguchi Y."/>
        </authorList>
    </citation>
    <scope>NUCLEOTIDE SEQUENCE [LARGE SCALE GENOMIC DNA]</scope>
    <source>
        <strain evidence="12">NM7</strain>
    </source>
</reference>
<comment type="subcellular location">
    <subcellularLocation>
        <location evidence="1">Cell inner membrane</location>
        <topology evidence="1">Single-pass membrane protein</topology>
        <orientation evidence="1">Periplasmic side</orientation>
    </subcellularLocation>
</comment>
<dbReference type="InterPro" id="IPR006260">
    <property type="entry name" value="TonB/TolA_C"/>
</dbReference>
<dbReference type="STRING" id="681398.PJIAN_4796"/>
<evidence type="ECO:0000256" key="5">
    <source>
        <dbReference type="ARBA" id="ARBA00022519"/>
    </source>
</evidence>
<evidence type="ECO:0000256" key="9">
    <source>
        <dbReference type="ARBA" id="ARBA00023136"/>
    </source>
</evidence>
<dbReference type="GO" id="GO:0030288">
    <property type="term" value="C:outer membrane-bounded periplasmic space"/>
    <property type="evidence" value="ECO:0007669"/>
    <property type="project" value="InterPro"/>
</dbReference>
<dbReference type="InterPro" id="IPR003538">
    <property type="entry name" value="TonB"/>
</dbReference>
<evidence type="ECO:0000256" key="7">
    <source>
        <dbReference type="ARBA" id="ARBA00022927"/>
    </source>
</evidence>
<dbReference type="PANTHER" id="PTHR33446:SF2">
    <property type="entry name" value="PROTEIN TONB"/>
    <property type="match status" value="1"/>
</dbReference>
<evidence type="ECO:0000259" key="10">
    <source>
        <dbReference type="PROSITE" id="PS52015"/>
    </source>
</evidence>
<dbReference type="PANTHER" id="PTHR33446">
    <property type="entry name" value="PROTEIN TONB-RELATED"/>
    <property type="match status" value="1"/>
</dbReference>
<reference evidence="12" key="2">
    <citation type="journal article" date="2017" name="Genome Announc.">
        <title>Draft genome sequence of Paludibacter jiangxiensis NM7(T), a propionate-producing fermentative bacterium.</title>
        <authorList>
            <person name="Qiu Y.-L."/>
            <person name="Tourlousse D.M."/>
            <person name="Matsuura N."/>
            <person name="Ohashi A."/>
            <person name="Sekiguchi Y."/>
        </authorList>
    </citation>
    <scope>NUCLEOTIDE SEQUENCE [LARGE SCALE GENOMIC DNA]</scope>
    <source>
        <strain evidence="12">NM7</strain>
    </source>
</reference>
<dbReference type="RefSeq" id="WP_068706164.1">
    <property type="nucleotide sequence ID" value="NZ_BDCR01000004.1"/>
</dbReference>
<dbReference type="Gene3D" id="3.30.1150.10">
    <property type="match status" value="1"/>
</dbReference>
<keyword evidence="12" id="KW-1185">Reference proteome</keyword>
<accession>A0A171ATH5</accession>
<feature type="domain" description="TonB C-terminal" evidence="10">
    <location>
        <begin position="125"/>
        <end position="215"/>
    </location>
</feature>
<protein>
    <submittedName>
        <fullName evidence="11">TonB family C-terminal domain-containing protein</fullName>
    </submittedName>
</protein>
<dbReference type="GO" id="GO:0055085">
    <property type="term" value="P:transmembrane transport"/>
    <property type="evidence" value="ECO:0007669"/>
    <property type="project" value="InterPro"/>
</dbReference>
<name>A0A171ATH5_9BACT</name>
<evidence type="ECO:0000256" key="8">
    <source>
        <dbReference type="ARBA" id="ARBA00022989"/>
    </source>
</evidence>
<keyword evidence="6" id="KW-0812">Transmembrane</keyword>
<dbReference type="FunFam" id="3.30.1150.10:FF:000002">
    <property type="entry name" value="Energy transducer TonB"/>
    <property type="match status" value="1"/>
</dbReference>
<dbReference type="Proteomes" id="UP000076586">
    <property type="component" value="Unassembled WGS sequence"/>
</dbReference>
<dbReference type="NCBIfam" id="TIGR01352">
    <property type="entry name" value="tonB_Cterm"/>
    <property type="match status" value="1"/>
</dbReference>
<dbReference type="GO" id="GO:0015891">
    <property type="term" value="P:siderophore transport"/>
    <property type="evidence" value="ECO:0007669"/>
    <property type="project" value="InterPro"/>
</dbReference>
<keyword evidence="8" id="KW-1133">Transmembrane helix</keyword>
<organism evidence="11 12">
    <name type="scientific">Paludibacter jiangxiensis</name>
    <dbReference type="NCBI Taxonomy" id="681398"/>
    <lineage>
        <taxon>Bacteria</taxon>
        <taxon>Pseudomonadati</taxon>
        <taxon>Bacteroidota</taxon>
        <taxon>Bacteroidia</taxon>
        <taxon>Bacteroidales</taxon>
        <taxon>Paludibacteraceae</taxon>
        <taxon>Paludibacter</taxon>
    </lineage>
</organism>
<evidence type="ECO:0000313" key="12">
    <source>
        <dbReference type="Proteomes" id="UP000076586"/>
    </source>
</evidence>
<keyword evidence="7" id="KW-0653">Protein transport</keyword>
<comment type="caution">
    <text evidence="11">The sequence shown here is derived from an EMBL/GenBank/DDBJ whole genome shotgun (WGS) entry which is preliminary data.</text>
</comment>
<evidence type="ECO:0000256" key="4">
    <source>
        <dbReference type="ARBA" id="ARBA00022475"/>
    </source>
</evidence>
<dbReference type="EMBL" id="BDCR01000004">
    <property type="protein sequence ID" value="GAT64246.1"/>
    <property type="molecule type" value="Genomic_DNA"/>
</dbReference>
<evidence type="ECO:0000256" key="3">
    <source>
        <dbReference type="ARBA" id="ARBA00022448"/>
    </source>
</evidence>
<gene>
    <name evidence="11" type="ORF">PJIAN_4796</name>
</gene>
<dbReference type="InterPro" id="IPR051045">
    <property type="entry name" value="TonB-dependent_transducer"/>
</dbReference>
<dbReference type="AlphaFoldDB" id="A0A171ATH5"/>
<keyword evidence="3" id="KW-0813">Transport</keyword>
<dbReference type="GO" id="GO:0031992">
    <property type="term" value="F:energy transducer activity"/>
    <property type="evidence" value="ECO:0007669"/>
    <property type="project" value="InterPro"/>
</dbReference>
<sequence>MKKLTLHTRIRFLKYQSFGFGVLFALTKQRWFFERKIATGIVLLSLMNLLNSCHNPQSNNQINIPDSIKPSKIANQHNTLNNEEGIIPSKKNNQPASLKYQASGKKPSVNYTCYLIIEPMPEFPGGYDSLQSFIARNLQYPRTAQENGIQGRVVVQFTIDTDGSITNVHVIRSVDPALDNEAIRVVKTMPKWKPGTNKNKPVAVQYTCPFNFNLK</sequence>
<keyword evidence="9" id="KW-0472">Membrane</keyword>
<dbReference type="Pfam" id="PF03544">
    <property type="entry name" value="TonB_C"/>
    <property type="match status" value="1"/>
</dbReference>
<dbReference type="GO" id="GO:0098797">
    <property type="term" value="C:plasma membrane protein complex"/>
    <property type="evidence" value="ECO:0007669"/>
    <property type="project" value="TreeGrafter"/>
</dbReference>
<dbReference type="GO" id="GO:0015031">
    <property type="term" value="P:protein transport"/>
    <property type="evidence" value="ECO:0007669"/>
    <property type="project" value="UniProtKB-KW"/>
</dbReference>
<keyword evidence="5" id="KW-0997">Cell inner membrane</keyword>
<evidence type="ECO:0000256" key="6">
    <source>
        <dbReference type="ARBA" id="ARBA00022692"/>
    </source>
</evidence>
<comment type="similarity">
    <text evidence="2">Belongs to the TonB family.</text>
</comment>
<dbReference type="InterPro" id="IPR037682">
    <property type="entry name" value="TonB_C"/>
</dbReference>
<evidence type="ECO:0000256" key="1">
    <source>
        <dbReference type="ARBA" id="ARBA00004383"/>
    </source>
</evidence>
<dbReference type="PRINTS" id="PR01374">
    <property type="entry name" value="TONBPROTEIN"/>
</dbReference>
<keyword evidence="4" id="KW-1003">Cell membrane</keyword>
<evidence type="ECO:0000256" key="2">
    <source>
        <dbReference type="ARBA" id="ARBA00006555"/>
    </source>
</evidence>
<evidence type="ECO:0000313" key="11">
    <source>
        <dbReference type="EMBL" id="GAT64246.1"/>
    </source>
</evidence>
<dbReference type="PROSITE" id="PS52015">
    <property type="entry name" value="TONB_CTD"/>
    <property type="match status" value="1"/>
</dbReference>